<keyword evidence="2" id="KW-1185">Reference proteome</keyword>
<dbReference type="Proteomes" id="UP000507245">
    <property type="component" value="Unassembled WGS sequence"/>
</dbReference>
<reference evidence="2" key="1">
    <citation type="journal article" date="2020" name="Genome Biol.">
        <title>Gamete binning: chromosome-level and haplotype-resolved genome assembly enabled by high-throughput single-cell sequencing of gamete genomes.</title>
        <authorList>
            <person name="Campoy J.A."/>
            <person name="Sun H."/>
            <person name="Goel M."/>
            <person name="Jiao W.-B."/>
            <person name="Folz-Donahue K."/>
            <person name="Wang N."/>
            <person name="Rubio M."/>
            <person name="Liu C."/>
            <person name="Kukat C."/>
            <person name="Ruiz D."/>
            <person name="Huettel B."/>
            <person name="Schneeberger K."/>
        </authorList>
    </citation>
    <scope>NUCLEOTIDE SEQUENCE [LARGE SCALE GENOMIC DNA]</scope>
    <source>
        <strain evidence="2">cv. Rojo Pasion</strain>
    </source>
</reference>
<organism evidence="1 2">
    <name type="scientific">Prunus armeniaca</name>
    <name type="common">Apricot</name>
    <name type="synonym">Armeniaca vulgaris</name>
    <dbReference type="NCBI Taxonomy" id="36596"/>
    <lineage>
        <taxon>Eukaryota</taxon>
        <taxon>Viridiplantae</taxon>
        <taxon>Streptophyta</taxon>
        <taxon>Embryophyta</taxon>
        <taxon>Tracheophyta</taxon>
        <taxon>Spermatophyta</taxon>
        <taxon>Magnoliopsida</taxon>
        <taxon>eudicotyledons</taxon>
        <taxon>Gunneridae</taxon>
        <taxon>Pentapetalae</taxon>
        <taxon>rosids</taxon>
        <taxon>fabids</taxon>
        <taxon>Rosales</taxon>
        <taxon>Rosaceae</taxon>
        <taxon>Amygdaloideae</taxon>
        <taxon>Amygdaleae</taxon>
        <taxon>Prunus</taxon>
    </lineage>
</organism>
<proteinExistence type="predicted"/>
<dbReference type="EMBL" id="CAEKKB010000008">
    <property type="protein sequence ID" value="CAB4320737.1"/>
    <property type="molecule type" value="Genomic_DNA"/>
</dbReference>
<evidence type="ECO:0000313" key="1">
    <source>
        <dbReference type="EMBL" id="CAB4320737.1"/>
    </source>
</evidence>
<name>A0A6J5Y8I1_PRUAR</name>
<dbReference type="AlphaFoldDB" id="A0A6J5Y8I1"/>
<evidence type="ECO:0000313" key="2">
    <source>
        <dbReference type="Proteomes" id="UP000507245"/>
    </source>
</evidence>
<sequence length="105" mass="12048">MASMMLRSERIMANAADFEDEDDDACDSDSEDSDYLIPKTSMKMKIKMMFVLHEGWMTKLNGQGFKERNWNELSENTLLQEIGSVYWEECGFEAEGVCGDPDWGD</sequence>
<accession>A0A6J5Y8I1</accession>
<protein>
    <submittedName>
        <fullName evidence="1">Uncharacterized protein</fullName>
    </submittedName>
</protein>
<gene>
    <name evidence="1" type="ORF">ORAREDHAP_LOCUS49696</name>
</gene>